<feature type="compositionally biased region" description="Low complexity" evidence="1">
    <location>
        <begin position="537"/>
        <end position="547"/>
    </location>
</feature>
<feature type="domain" description="SPIN90/Ldb17 leucine-rich" evidence="2">
    <location>
        <begin position="189"/>
        <end position="328"/>
    </location>
</feature>
<keyword evidence="4" id="KW-1185">Reference proteome</keyword>
<evidence type="ECO:0000259" key="2">
    <source>
        <dbReference type="Pfam" id="PF09431"/>
    </source>
</evidence>
<feature type="compositionally biased region" description="Polar residues" evidence="1">
    <location>
        <begin position="610"/>
        <end position="621"/>
    </location>
</feature>
<evidence type="ECO:0000313" key="4">
    <source>
        <dbReference type="Proteomes" id="UP000326565"/>
    </source>
</evidence>
<dbReference type="InterPro" id="IPR030125">
    <property type="entry name" value="SPIN90/Ldb17"/>
</dbReference>
<feature type="region of interest" description="Disordered" evidence="1">
    <location>
        <begin position="410"/>
        <end position="437"/>
    </location>
</feature>
<protein>
    <recommendedName>
        <fullName evidence="2">SPIN90/Ldb17 leucine-rich domain-containing protein</fullName>
    </recommendedName>
</protein>
<dbReference type="AlphaFoldDB" id="A0A5N5WRE7"/>
<proteinExistence type="predicted"/>
<dbReference type="GO" id="GO:0006897">
    <property type="term" value="P:endocytosis"/>
    <property type="evidence" value="ECO:0007669"/>
    <property type="project" value="TreeGrafter"/>
</dbReference>
<dbReference type="Proteomes" id="UP000326565">
    <property type="component" value="Unassembled WGS sequence"/>
</dbReference>
<name>A0A5N5WRE7_9EURO</name>
<dbReference type="EMBL" id="ML732281">
    <property type="protein sequence ID" value="KAB8071133.1"/>
    <property type="molecule type" value="Genomic_DNA"/>
</dbReference>
<feature type="region of interest" description="Disordered" evidence="1">
    <location>
        <begin position="458"/>
        <end position="670"/>
    </location>
</feature>
<dbReference type="InterPro" id="IPR018556">
    <property type="entry name" value="SPIN90/Ldb17_LRD"/>
</dbReference>
<evidence type="ECO:0000256" key="1">
    <source>
        <dbReference type="SAM" id="MobiDB-lite"/>
    </source>
</evidence>
<feature type="compositionally biased region" description="Basic and acidic residues" evidence="1">
    <location>
        <begin position="517"/>
        <end position="527"/>
    </location>
</feature>
<dbReference type="PANTHER" id="PTHR13357:SF1">
    <property type="entry name" value="NCK-INTERACTING PROTEIN WITH SH3 DOMAIN"/>
    <property type="match status" value="1"/>
</dbReference>
<organism evidence="3 4">
    <name type="scientific">Aspergillus leporis</name>
    <dbReference type="NCBI Taxonomy" id="41062"/>
    <lineage>
        <taxon>Eukaryota</taxon>
        <taxon>Fungi</taxon>
        <taxon>Dikarya</taxon>
        <taxon>Ascomycota</taxon>
        <taxon>Pezizomycotina</taxon>
        <taxon>Eurotiomycetes</taxon>
        <taxon>Eurotiomycetidae</taxon>
        <taxon>Eurotiales</taxon>
        <taxon>Aspergillaceae</taxon>
        <taxon>Aspergillus</taxon>
        <taxon>Aspergillus subgen. Circumdati</taxon>
    </lineage>
</organism>
<feature type="compositionally biased region" description="Low complexity" evidence="1">
    <location>
        <begin position="411"/>
        <end position="434"/>
    </location>
</feature>
<sequence length="683" mass="76603">MEFEVSLENEQQFWDEIQEIVSTPCSSEDLIDNALRSYLNLATKYKDEYLQTELEVTRCSYKLLSSGIFASHADYVRRQMIYGLLQDDDPDTLYLITSFLLFDGRQNEVSLRMLNEEGSFPRLLELLQVQNRKKEVGGDGSGLHRQLMDLLYEMSRIQRVKIEDLVLVDDEFIKSLFDIIEDLSYDASDPYHYPVIRVLLVLNEQFMISAHDPVDGKSLALLTNKVIKVLSVHGNLYKTFGENIILLINREAETSLQLLTLKLLYLIFTTPTTFEYFFTNDLHVLVDILIRNLLDLPEEASALRHTYLRVLYPLLAHTQLKTPPYYKRYELKRMLSILVRGQLSSNESDNGRIMHFDDVDDTTRRLVIRCATVDWLRDEEASKELEGERTAPFPPAPDVLSSEAEIGVPLEPTTSQPISPTSTIESSPETLSPTGTDDLTQAQVLNQAQRLGMHLEPASTSSLSVQEVAAQHEKPGVITPSRNKTQLVPATDRPSSPNKPKIKPLPPNPRRWRGRRTPADENDKILEEPETGAETGPSASPSPATPSMPVIPHDRRNSTSTSGLAPPVPAHGRRSVSNPPPAVPPPRRSTLPVIQPHLSSHSTPLTSPSRLQIQQATSNNQNHKHGQKPEPPKTRRSGRGRHSQTDSPTPIQDGHIEGSAQSEKHHDGLTVSVEEAVQNVSLS</sequence>
<evidence type="ECO:0000313" key="3">
    <source>
        <dbReference type="EMBL" id="KAB8071133.1"/>
    </source>
</evidence>
<dbReference type="Pfam" id="PF09431">
    <property type="entry name" value="SPIN90_LRD"/>
    <property type="match status" value="1"/>
</dbReference>
<reference evidence="3 4" key="1">
    <citation type="submission" date="2019-04" db="EMBL/GenBank/DDBJ databases">
        <title>Friends and foes A comparative genomics study of 23 Aspergillus species from section Flavi.</title>
        <authorList>
            <consortium name="DOE Joint Genome Institute"/>
            <person name="Kjaerbolling I."/>
            <person name="Vesth T."/>
            <person name="Frisvad J.C."/>
            <person name="Nybo J.L."/>
            <person name="Theobald S."/>
            <person name="Kildgaard S."/>
            <person name="Isbrandt T."/>
            <person name="Kuo A."/>
            <person name="Sato A."/>
            <person name="Lyhne E.K."/>
            <person name="Kogle M.E."/>
            <person name="Wiebenga A."/>
            <person name="Kun R.S."/>
            <person name="Lubbers R.J."/>
            <person name="Makela M.R."/>
            <person name="Barry K."/>
            <person name="Chovatia M."/>
            <person name="Clum A."/>
            <person name="Daum C."/>
            <person name="Haridas S."/>
            <person name="He G."/>
            <person name="LaButti K."/>
            <person name="Lipzen A."/>
            <person name="Mondo S."/>
            <person name="Riley R."/>
            <person name="Salamov A."/>
            <person name="Simmons B.A."/>
            <person name="Magnuson J.K."/>
            <person name="Henrissat B."/>
            <person name="Mortensen U.H."/>
            <person name="Larsen T.O."/>
            <person name="Devries R.P."/>
            <person name="Grigoriev I.V."/>
            <person name="Machida M."/>
            <person name="Baker S.E."/>
            <person name="Andersen M.R."/>
        </authorList>
    </citation>
    <scope>NUCLEOTIDE SEQUENCE [LARGE SCALE GENOMIC DNA]</scope>
    <source>
        <strain evidence="3 4">CBS 151.66</strain>
    </source>
</reference>
<dbReference type="GO" id="GO:0071933">
    <property type="term" value="F:Arp2/3 complex binding"/>
    <property type="evidence" value="ECO:0007669"/>
    <property type="project" value="TreeGrafter"/>
</dbReference>
<dbReference type="GO" id="GO:0030479">
    <property type="term" value="C:actin cortical patch"/>
    <property type="evidence" value="ECO:0007669"/>
    <property type="project" value="TreeGrafter"/>
</dbReference>
<dbReference type="OrthoDB" id="445362at2759"/>
<dbReference type="PANTHER" id="PTHR13357">
    <property type="entry name" value="SH3 ADAPTER PROTEIN SPIN90 NCK INTERACTING PROTEIN WITH SH3 DOMAIN"/>
    <property type="match status" value="1"/>
</dbReference>
<feature type="compositionally biased region" description="Low complexity" evidence="1">
    <location>
        <begin position="596"/>
        <end position="609"/>
    </location>
</feature>
<gene>
    <name evidence="3" type="ORF">BDV29DRAFT_179734</name>
</gene>
<feature type="region of interest" description="Disordered" evidence="1">
    <location>
        <begin position="381"/>
        <end position="400"/>
    </location>
</feature>
<feature type="compositionally biased region" description="Pro residues" evidence="1">
    <location>
        <begin position="578"/>
        <end position="587"/>
    </location>
</feature>
<dbReference type="GO" id="GO:0051666">
    <property type="term" value="P:actin cortical patch localization"/>
    <property type="evidence" value="ECO:0007669"/>
    <property type="project" value="TreeGrafter"/>
</dbReference>
<accession>A0A5N5WRE7</accession>
<dbReference type="GO" id="GO:0000147">
    <property type="term" value="P:actin cortical patch assembly"/>
    <property type="evidence" value="ECO:0007669"/>
    <property type="project" value="TreeGrafter"/>
</dbReference>